<reference evidence="3" key="1">
    <citation type="journal article" date="2019" name="Int. J. Syst. Evol. Microbiol.">
        <title>The Global Catalogue of Microorganisms (GCM) 10K type strain sequencing project: providing services to taxonomists for standard genome sequencing and annotation.</title>
        <authorList>
            <consortium name="The Broad Institute Genomics Platform"/>
            <consortium name="The Broad Institute Genome Sequencing Center for Infectious Disease"/>
            <person name="Wu L."/>
            <person name="Ma J."/>
        </authorList>
    </citation>
    <scope>NUCLEOTIDE SEQUENCE [LARGE SCALE GENOMIC DNA]</scope>
    <source>
        <strain evidence="3">JCM 17986</strain>
    </source>
</reference>
<evidence type="ECO:0000256" key="1">
    <source>
        <dbReference type="SAM" id="SignalP"/>
    </source>
</evidence>
<protein>
    <recommendedName>
        <fullName evidence="4">Secreted protein</fullName>
    </recommendedName>
</protein>
<dbReference type="RefSeq" id="WP_345676804.1">
    <property type="nucleotide sequence ID" value="NZ_BAABHS010000013.1"/>
</dbReference>
<dbReference type="EMBL" id="BAABHS010000013">
    <property type="protein sequence ID" value="GAA4969675.1"/>
    <property type="molecule type" value="Genomic_DNA"/>
</dbReference>
<evidence type="ECO:0008006" key="4">
    <source>
        <dbReference type="Google" id="ProtNLM"/>
    </source>
</evidence>
<evidence type="ECO:0000313" key="3">
    <source>
        <dbReference type="Proteomes" id="UP001500466"/>
    </source>
</evidence>
<gene>
    <name evidence="2" type="ORF">GCM10023205_38720</name>
</gene>
<keyword evidence="1" id="KW-0732">Signal</keyword>
<feature type="chain" id="PRO_5046927122" description="Secreted protein" evidence="1">
    <location>
        <begin position="24"/>
        <end position="168"/>
    </location>
</feature>
<sequence>MPPSVRSARTARLVPLAAALAFAVACSESPGDRQCTLIAAIPGIGIDLDAATAARTETVQALACWGGTCQDATAKLFPSTGVGATSCTGEVCAAQAAPLPGKHGNATLPDIVPGPVDLTLTLLDASGTTVGTRRITVTANSSYPNGPDCGADAAQAAVLITESGITAK</sequence>
<keyword evidence="3" id="KW-1185">Reference proteome</keyword>
<comment type="caution">
    <text evidence="2">The sequence shown here is derived from an EMBL/GenBank/DDBJ whole genome shotgun (WGS) entry which is preliminary data.</text>
</comment>
<organism evidence="2 3">
    <name type="scientific">Yinghuangia aomiensis</name>
    <dbReference type="NCBI Taxonomy" id="676205"/>
    <lineage>
        <taxon>Bacteria</taxon>
        <taxon>Bacillati</taxon>
        <taxon>Actinomycetota</taxon>
        <taxon>Actinomycetes</taxon>
        <taxon>Kitasatosporales</taxon>
        <taxon>Streptomycetaceae</taxon>
        <taxon>Yinghuangia</taxon>
    </lineage>
</organism>
<accession>A0ABP9HFL3</accession>
<dbReference type="PROSITE" id="PS51257">
    <property type="entry name" value="PROKAR_LIPOPROTEIN"/>
    <property type="match status" value="1"/>
</dbReference>
<name>A0ABP9HFL3_9ACTN</name>
<dbReference type="Proteomes" id="UP001500466">
    <property type="component" value="Unassembled WGS sequence"/>
</dbReference>
<proteinExistence type="predicted"/>
<feature type="signal peptide" evidence="1">
    <location>
        <begin position="1"/>
        <end position="23"/>
    </location>
</feature>
<evidence type="ECO:0000313" key="2">
    <source>
        <dbReference type="EMBL" id="GAA4969675.1"/>
    </source>
</evidence>